<dbReference type="PROSITE" id="PS50961">
    <property type="entry name" value="HTH_LA"/>
    <property type="match status" value="1"/>
</dbReference>
<organism evidence="5">
    <name type="scientific">Hexamita inflata</name>
    <dbReference type="NCBI Taxonomy" id="28002"/>
    <lineage>
        <taxon>Eukaryota</taxon>
        <taxon>Metamonada</taxon>
        <taxon>Diplomonadida</taxon>
        <taxon>Hexamitidae</taxon>
        <taxon>Hexamitinae</taxon>
        <taxon>Hexamita</taxon>
    </lineage>
</organism>
<keyword evidence="3" id="KW-0472">Membrane</keyword>
<dbReference type="InterPro" id="IPR036390">
    <property type="entry name" value="WH_DNA-bd_sf"/>
</dbReference>
<dbReference type="AlphaFoldDB" id="A0AA86NSF5"/>
<dbReference type="InterPro" id="IPR014886">
    <property type="entry name" value="La_xRRM"/>
</dbReference>
<dbReference type="GO" id="GO:1990904">
    <property type="term" value="C:ribonucleoprotein complex"/>
    <property type="evidence" value="ECO:0007669"/>
    <property type="project" value="InterPro"/>
</dbReference>
<sequence length="424" mass="48433">MNPIKSLMEFYFGDVNLSRDQFNRQLLETNNNKVSLQSINDTFPKLKAMQVSVEQIKAALADSDVLAVDEQMNLSRKTPFVARDFQAQTLYCKGLPKGIRVDQIMNFLAQVGPKPELVSFHKNLKNASKGSFEMIFKSVEEAEQMLAVFGSQTTEDEKKCEACFEHFKSVNIDPINANVLNEHKDFLVQNLVVIKIEHHAKPEEEQKQTLIKTYVKGLIISIQNIGVIGVKNGEVDDRFKPASENLADQVVTRQVLQQMFQKFGEIKYIDFQIGNNSAYIRFKECSPDAARNALLEEGIVIGGQKVEIGVLSGENEEKYWGLQSQQNIYKYFKYFNNQVNCFGNYRCCISFNFICILILLINNDFKLCNSSNLTQFMSNISLQQLFYLLFLFLSKLIQLKLISRVDKSYNFNKVVGKVNATPSF</sequence>
<comment type="caution">
    <text evidence="5">The sequence shown here is derived from an EMBL/GenBank/DDBJ whole genome shotgun (WGS) entry which is preliminary data.</text>
</comment>
<dbReference type="PRINTS" id="PR00302">
    <property type="entry name" value="LUPUSLA"/>
</dbReference>
<keyword evidence="3" id="KW-0812">Transmembrane</keyword>
<dbReference type="SMART" id="SM00715">
    <property type="entry name" value="LA"/>
    <property type="match status" value="1"/>
</dbReference>
<dbReference type="EMBL" id="CAXDID020000808">
    <property type="protein sequence ID" value="CAL6114609.1"/>
    <property type="molecule type" value="Genomic_DNA"/>
</dbReference>
<evidence type="ECO:0000313" key="7">
    <source>
        <dbReference type="Proteomes" id="UP001642409"/>
    </source>
</evidence>
<dbReference type="EMBL" id="CATOUU010000313">
    <property type="protein sequence ID" value="CAI9924453.1"/>
    <property type="molecule type" value="Genomic_DNA"/>
</dbReference>
<dbReference type="InterPro" id="IPR036388">
    <property type="entry name" value="WH-like_DNA-bd_sf"/>
</dbReference>
<proteinExistence type="predicted"/>
<feature type="domain" description="HTH La-type RNA-binding" evidence="4">
    <location>
        <begin position="1"/>
        <end position="87"/>
    </location>
</feature>
<dbReference type="GO" id="GO:0005634">
    <property type="term" value="C:nucleus"/>
    <property type="evidence" value="ECO:0007669"/>
    <property type="project" value="InterPro"/>
</dbReference>
<evidence type="ECO:0000259" key="4">
    <source>
        <dbReference type="PROSITE" id="PS50961"/>
    </source>
</evidence>
<keyword evidence="3" id="KW-1133">Transmembrane helix</keyword>
<feature type="transmembrane region" description="Helical" evidence="3">
    <location>
        <begin position="373"/>
        <end position="394"/>
    </location>
</feature>
<dbReference type="SUPFAM" id="SSF46785">
    <property type="entry name" value="Winged helix' DNA-binding domain"/>
    <property type="match status" value="1"/>
</dbReference>
<dbReference type="Pfam" id="PF08777">
    <property type="entry name" value="RRM_3"/>
    <property type="match status" value="1"/>
</dbReference>
<keyword evidence="7" id="KW-1185">Reference proteome</keyword>
<evidence type="ECO:0000256" key="2">
    <source>
        <dbReference type="PROSITE-ProRule" id="PRU00332"/>
    </source>
</evidence>
<protein>
    <submittedName>
        <fullName evidence="5">Putative</fullName>
    </submittedName>
</protein>
<dbReference type="GO" id="GO:0006396">
    <property type="term" value="P:RNA processing"/>
    <property type="evidence" value="ECO:0007669"/>
    <property type="project" value="InterPro"/>
</dbReference>
<dbReference type="Gene3D" id="3.30.70.330">
    <property type="match status" value="2"/>
</dbReference>
<name>A0AA86NSF5_9EUKA</name>
<dbReference type="InterPro" id="IPR006630">
    <property type="entry name" value="La_HTH"/>
</dbReference>
<dbReference type="Gene3D" id="1.10.10.10">
    <property type="entry name" value="Winged helix-like DNA-binding domain superfamily/Winged helix DNA-binding domain"/>
    <property type="match status" value="1"/>
</dbReference>
<evidence type="ECO:0000313" key="5">
    <source>
        <dbReference type="EMBL" id="CAI9924453.1"/>
    </source>
</evidence>
<evidence type="ECO:0000256" key="3">
    <source>
        <dbReference type="SAM" id="Phobius"/>
    </source>
</evidence>
<keyword evidence="1 2" id="KW-0694">RNA-binding</keyword>
<feature type="transmembrane region" description="Helical" evidence="3">
    <location>
        <begin position="343"/>
        <end position="361"/>
    </location>
</feature>
<dbReference type="InterPro" id="IPR012677">
    <property type="entry name" value="Nucleotide-bd_a/b_plait_sf"/>
</dbReference>
<gene>
    <name evidence="5" type="ORF">HINF_LOCUS12098</name>
    <name evidence="6" type="ORF">HINF_LOCUS78112</name>
</gene>
<reference evidence="5" key="1">
    <citation type="submission" date="2023-06" db="EMBL/GenBank/DDBJ databases">
        <authorList>
            <person name="Kurt Z."/>
        </authorList>
    </citation>
    <scope>NUCLEOTIDE SEQUENCE</scope>
</reference>
<reference evidence="6 7" key="2">
    <citation type="submission" date="2024-07" db="EMBL/GenBank/DDBJ databases">
        <authorList>
            <person name="Akdeniz Z."/>
        </authorList>
    </citation>
    <scope>NUCLEOTIDE SEQUENCE [LARGE SCALE GENOMIC DNA]</scope>
</reference>
<dbReference type="InterPro" id="IPR035979">
    <property type="entry name" value="RBD_domain_sf"/>
</dbReference>
<evidence type="ECO:0000256" key="1">
    <source>
        <dbReference type="ARBA" id="ARBA00022884"/>
    </source>
</evidence>
<dbReference type="InterPro" id="IPR002344">
    <property type="entry name" value="Lupus_La"/>
</dbReference>
<dbReference type="Proteomes" id="UP001642409">
    <property type="component" value="Unassembled WGS sequence"/>
</dbReference>
<evidence type="ECO:0000313" key="6">
    <source>
        <dbReference type="EMBL" id="CAL6114609.1"/>
    </source>
</evidence>
<dbReference type="SUPFAM" id="SSF54928">
    <property type="entry name" value="RNA-binding domain, RBD"/>
    <property type="match status" value="2"/>
</dbReference>
<dbReference type="GO" id="GO:0003723">
    <property type="term" value="F:RNA binding"/>
    <property type="evidence" value="ECO:0007669"/>
    <property type="project" value="UniProtKB-UniRule"/>
</dbReference>
<accession>A0AA86NSF5</accession>